<proteinExistence type="predicted"/>
<gene>
    <name evidence="1" type="ORF">OXU80_03570</name>
</gene>
<dbReference type="Proteomes" id="UP001163223">
    <property type="component" value="Chromosome"/>
</dbReference>
<sequence length="141" mass="15757">MPSLADVQAVEAHLRAGFDRCRIFTENDFAEPPKDGGAWLLIQFPWSRTEWDTIADANEECEHVEEGAFRFVLSVDRGDGAHQAREWLGEIARLFRGREIGGLQCFSPSSPVTDDRSEAGNWFTVSIAVPYECVITQEVGP</sequence>
<keyword evidence="2" id="KW-1185">Reference proteome</keyword>
<protein>
    <submittedName>
        <fullName evidence="1">Phage tail terminator-like protein</fullName>
    </submittedName>
</protein>
<accession>A0ACD4NRB7</accession>
<reference evidence="1" key="1">
    <citation type="submission" date="2022-11" db="EMBL/GenBank/DDBJ databases">
        <title>beta-Carotene-producing bacterium, Jeongeuplla avenae sp. nov., alleviates the salt stress of Arabidopsis seedlings.</title>
        <authorList>
            <person name="Jiang L."/>
            <person name="Lee J."/>
        </authorList>
    </citation>
    <scope>NUCLEOTIDE SEQUENCE</scope>
    <source>
        <strain evidence="1">DY_R2A_6</strain>
    </source>
</reference>
<name>A0ACD4NRB7_9HYPH</name>
<organism evidence="1 2">
    <name type="scientific">Antarcticirhabdus aurantiaca</name>
    <dbReference type="NCBI Taxonomy" id="2606717"/>
    <lineage>
        <taxon>Bacteria</taxon>
        <taxon>Pseudomonadati</taxon>
        <taxon>Pseudomonadota</taxon>
        <taxon>Alphaproteobacteria</taxon>
        <taxon>Hyphomicrobiales</taxon>
        <taxon>Aurantimonadaceae</taxon>
        <taxon>Antarcticirhabdus</taxon>
    </lineage>
</organism>
<evidence type="ECO:0000313" key="2">
    <source>
        <dbReference type="Proteomes" id="UP001163223"/>
    </source>
</evidence>
<dbReference type="EMBL" id="CP113520">
    <property type="protein sequence ID" value="WAJ29326.1"/>
    <property type="molecule type" value="Genomic_DNA"/>
</dbReference>
<evidence type="ECO:0000313" key="1">
    <source>
        <dbReference type="EMBL" id="WAJ29326.1"/>
    </source>
</evidence>